<dbReference type="RefSeq" id="WP_257913322.1">
    <property type="nucleotide sequence ID" value="NZ_JANPWE010000004.1"/>
</dbReference>
<evidence type="ECO:0000256" key="1">
    <source>
        <dbReference type="SAM" id="SignalP"/>
    </source>
</evidence>
<keyword evidence="3" id="KW-1185">Reference proteome</keyword>
<reference evidence="2 3" key="1">
    <citation type="submission" date="2022-08" db="EMBL/GenBank/DDBJ databases">
        <title>Proteogenomics of the novel Dehalobacterium formicoaceticum strain EZ94 highlights a key role of methyltransferases during anaerobic dichloromethane degradation.</title>
        <authorList>
            <person name="Wasmund K."/>
        </authorList>
    </citation>
    <scope>NUCLEOTIDE SEQUENCE [LARGE SCALE GENOMIC DNA]</scope>
    <source>
        <strain evidence="2 3">EZ94</strain>
    </source>
</reference>
<organism evidence="2 3">
    <name type="scientific">Dehalobacterium formicoaceticum</name>
    <dbReference type="NCBI Taxonomy" id="51515"/>
    <lineage>
        <taxon>Bacteria</taxon>
        <taxon>Bacillati</taxon>
        <taxon>Bacillota</taxon>
        <taxon>Clostridia</taxon>
        <taxon>Eubacteriales</taxon>
        <taxon>Peptococcaceae</taxon>
        <taxon>Dehalobacterium</taxon>
    </lineage>
</organism>
<feature type="signal peptide" evidence="1">
    <location>
        <begin position="1"/>
        <end position="23"/>
    </location>
</feature>
<evidence type="ECO:0000313" key="2">
    <source>
        <dbReference type="EMBL" id="MCR6545782.1"/>
    </source>
</evidence>
<evidence type="ECO:0000313" key="3">
    <source>
        <dbReference type="Proteomes" id="UP001524944"/>
    </source>
</evidence>
<protein>
    <submittedName>
        <fullName evidence="2">Uncharacterized protein</fullName>
    </submittedName>
</protein>
<name>A0ABT1Y4G9_9FIRM</name>
<proteinExistence type="predicted"/>
<feature type="chain" id="PRO_5045405976" evidence="1">
    <location>
        <begin position="24"/>
        <end position="104"/>
    </location>
</feature>
<sequence>MKKALVFLVISALLIAVAGTAMAAKGEQVPIPNLAPEKVYSEQTAAKDEKVPTPEPSDQDLYQQMYEACHGPNGYMSKYFGEGNVPQGYRGMMGGYGSNTNSNF</sequence>
<dbReference type="Proteomes" id="UP001524944">
    <property type="component" value="Unassembled WGS sequence"/>
</dbReference>
<comment type="caution">
    <text evidence="2">The sequence shown here is derived from an EMBL/GenBank/DDBJ whole genome shotgun (WGS) entry which is preliminary data.</text>
</comment>
<dbReference type="EMBL" id="JANPWE010000004">
    <property type="protein sequence ID" value="MCR6545782.1"/>
    <property type="molecule type" value="Genomic_DNA"/>
</dbReference>
<keyword evidence="1" id="KW-0732">Signal</keyword>
<gene>
    <name evidence="2" type="ORF">NVS47_09720</name>
</gene>
<accession>A0ABT1Y4G9</accession>